<feature type="region of interest" description="Disordered" evidence="2">
    <location>
        <begin position="617"/>
        <end position="644"/>
    </location>
</feature>
<feature type="transmembrane region" description="Helical" evidence="3">
    <location>
        <begin position="520"/>
        <end position="538"/>
    </location>
</feature>
<dbReference type="InterPro" id="IPR056337">
    <property type="entry name" value="LHD_YVC1"/>
</dbReference>
<keyword evidence="7" id="KW-1185">Reference proteome</keyword>
<evidence type="ECO:0000313" key="7">
    <source>
        <dbReference type="Proteomes" id="UP000240883"/>
    </source>
</evidence>
<feature type="domain" description="Calcium channel YVC1-like C-terminal transmembrane" evidence="5">
    <location>
        <begin position="256"/>
        <end position="532"/>
    </location>
</feature>
<dbReference type="Pfam" id="PF23317">
    <property type="entry name" value="YVC1_C"/>
    <property type="match status" value="1"/>
</dbReference>
<keyword evidence="3" id="KW-0812">Transmembrane</keyword>
<keyword evidence="1" id="KW-0175">Coiled coil</keyword>
<organism evidence="6 7">
    <name type="scientific">Corynespora cassiicola Philippines</name>
    <dbReference type="NCBI Taxonomy" id="1448308"/>
    <lineage>
        <taxon>Eukaryota</taxon>
        <taxon>Fungi</taxon>
        <taxon>Dikarya</taxon>
        <taxon>Ascomycota</taxon>
        <taxon>Pezizomycotina</taxon>
        <taxon>Dothideomycetes</taxon>
        <taxon>Pleosporomycetidae</taxon>
        <taxon>Pleosporales</taxon>
        <taxon>Corynesporascaceae</taxon>
        <taxon>Corynespora</taxon>
    </lineage>
</organism>
<dbReference type="InterPro" id="IPR052971">
    <property type="entry name" value="TRP_calcium_channel"/>
</dbReference>
<feature type="transmembrane region" description="Helical" evidence="3">
    <location>
        <begin position="488"/>
        <end position="508"/>
    </location>
</feature>
<feature type="transmembrane region" description="Helical" evidence="3">
    <location>
        <begin position="433"/>
        <end position="454"/>
    </location>
</feature>
<feature type="transmembrane region" description="Helical" evidence="3">
    <location>
        <begin position="373"/>
        <end position="391"/>
    </location>
</feature>
<evidence type="ECO:0000259" key="5">
    <source>
        <dbReference type="Pfam" id="PF23317"/>
    </source>
</evidence>
<dbReference type="AlphaFoldDB" id="A0A2T2P1I1"/>
<accession>A0A2T2P1I1</accession>
<dbReference type="Proteomes" id="UP000240883">
    <property type="component" value="Unassembled WGS sequence"/>
</dbReference>
<feature type="transmembrane region" description="Helical" evidence="3">
    <location>
        <begin position="297"/>
        <end position="319"/>
    </location>
</feature>
<protein>
    <submittedName>
        <fullName evidence="6">Uncharacterized protein</fullName>
    </submittedName>
</protein>
<evidence type="ECO:0000256" key="2">
    <source>
        <dbReference type="SAM" id="MobiDB-lite"/>
    </source>
</evidence>
<evidence type="ECO:0000313" key="6">
    <source>
        <dbReference type="EMBL" id="PSN71540.1"/>
    </source>
</evidence>
<dbReference type="InterPro" id="IPR056336">
    <property type="entry name" value="YVC1_C"/>
</dbReference>
<dbReference type="EMBL" id="KZ678131">
    <property type="protein sequence ID" value="PSN71540.1"/>
    <property type="molecule type" value="Genomic_DNA"/>
</dbReference>
<dbReference type="STRING" id="1448308.A0A2T2P1I1"/>
<proteinExistence type="predicted"/>
<keyword evidence="3" id="KW-0472">Membrane</keyword>
<feature type="transmembrane region" description="Helical" evidence="3">
    <location>
        <begin position="331"/>
        <end position="352"/>
    </location>
</feature>
<feature type="transmembrane region" description="Helical" evidence="3">
    <location>
        <begin position="236"/>
        <end position="256"/>
    </location>
</feature>
<dbReference type="PANTHER" id="PTHR35859">
    <property type="entry name" value="NONSELECTIVE CATION CHANNEL PROTEIN"/>
    <property type="match status" value="1"/>
</dbReference>
<gene>
    <name evidence="6" type="ORF">BS50DRAFT_660744</name>
</gene>
<dbReference type="OrthoDB" id="301415at2759"/>
<evidence type="ECO:0000259" key="4">
    <source>
        <dbReference type="Pfam" id="PF23190"/>
    </source>
</evidence>
<reference evidence="6 7" key="1">
    <citation type="journal article" date="2018" name="Front. Microbiol.">
        <title>Genome-Wide Analysis of Corynespora cassiicola Leaf Fall Disease Putative Effectors.</title>
        <authorList>
            <person name="Lopez D."/>
            <person name="Ribeiro S."/>
            <person name="Label P."/>
            <person name="Fumanal B."/>
            <person name="Venisse J.S."/>
            <person name="Kohler A."/>
            <person name="de Oliveira R.R."/>
            <person name="Labutti K."/>
            <person name="Lipzen A."/>
            <person name="Lail K."/>
            <person name="Bauer D."/>
            <person name="Ohm R.A."/>
            <person name="Barry K.W."/>
            <person name="Spatafora J."/>
            <person name="Grigoriev I.V."/>
            <person name="Martin F.M."/>
            <person name="Pujade-Renaud V."/>
        </authorList>
    </citation>
    <scope>NUCLEOTIDE SEQUENCE [LARGE SCALE GENOMIC DNA]</scope>
    <source>
        <strain evidence="6 7">Philippines</strain>
    </source>
</reference>
<dbReference type="PANTHER" id="PTHR35859:SF1">
    <property type="entry name" value="NONSELECTIVE CATION CHANNEL PROTEIN"/>
    <property type="match status" value="1"/>
</dbReference>
<keyword evidence="3" id="KW-1133">Transmembrane helix</keyword>
<evidence type="ECO:0000256" key="3">
    <source>
        <dbReference type="SAM" id="Phobius"/>
    </source>
</evidence>
<feature type="transmembrane region" description="Helical" evidence="3">
    <location>
        <begin position="268"/>
        <end position="285"/>
    </location>
</feature>
<sequence>MVRWSRLFNSDGHDRRHRMQDEVRALLPTRRDTLPPPPVPAKEVTKIALRLKHQIEQVIPCELEESKVIQPHSPILTNAVITTAKEAGGEQHRACIVYCLLIVKKWFKRQALCELWDADLHDVRAVAAEMMAKRIIEEEEDLEYLLQDVLLKRYSILVNGEETVPANAIERAVDLHALTVIGSSGYQKCIAYLWRGWLVQDDDDPSRFIPWERKTNTNYWAHLDPDRMRVPRYQNIVQIAVSVIYLALYTGAINTMNRDGDLDIVEGLLYIFTLGFVCDEVAKFWKVGRFYIGFWNVFNSTLYSLLTVSFIIRMIAIAQERDSHVRAEWNAFSYSFLAFTAPMFWMRLLLYLDTFRFFGAMLVVLKVMMRESLIFFVILIVVIVGFLQAFIGLDATNNTLTETGFVIQAMLNAIMQSPEFEGFEDFSHPFGLILYYVFTFVVMVILLNILIALYNSAYEDITENAIDEYMALFSQKTMQFVRAPDENVFIAPFNLIEMFFLILPFEWWLPQDKYNRLNDYVMGTIYSPLLVITAFLETKQAHRVRHNRRRGEDDDDEVHEWEQVLHECDFESDGWDKKVQQSKPNVEFDTAVLEVRKLQTEVAELKELILDLKKGGWGNDTLKESRFGNEKLGESSESVGAREE</sequence>
<name>A0A2T2P1I1_CORCC</name>
<feature type="compositionally biased region" description="Basic and acidic residues" evidence="2">
    <location>
        <begin position="621"/>
        <end position="644"/>
    </location>
</feature>
<evidence type="ECO:0000256" key="1">
    <source>
        <dbReference type="SAM" id="Coils"/>
    </source>
</evidence>
<feature type="coiled-coil region" evidence="1">
    <location>
        <begin position="588"/>
        <end position="615"/>
    </location>
</feature>
<feature type="domain" description="YVC1 N-terminal linker helical" evidence="4">
    <location>
        <begin position="44"/>
        <end position="223"/>
    </location>
</feature>
<dbReference type="Pfam" id="PF23190">
    <property type="entry name" value="LHD_TRPY1"/>
    <property type="match status" value="1"/>
</dbReference>